<feature type="transmembrane region" description="Helical" evidence="10">
    <location>
        <begin position="47"/>
        <end position="68"/>
    </location>
</feature>
<comment type="similarity">
    <text evidence="2 9">Belongs to the G-protein coupled receptor 1 family.</text>
</comment>
<dbReference type="PANTHER" id="PTHR45695">
    <property type="entry name" value="LEUCOKININ RECEPTOR-RELATED"/>
    <property type="match status" value="1"/>
</dbReference>
<evidence type="ECO:0000256" key="8">
    <source>
        <dbReference type="ARBA" id="ARBA00023224"/>
    </source>
</evidence>
<evidence type="ECO:0000256" key="5">
    <source>
        <dbReference type="ARBA" id="ARBA00023040"/>
    </source>
</evidence>
<keyword evidence="6 10" id="KW-0472">Membrane</keyword>
<evidence type="ECO:0000259" key="11">
    <source>
        <dbReference type="PROSITE" id="PS50262"/>
    </source>
</evidence>
<dbReference type="EMBL" id="CAJPWZ010000467">
    <property type="protein sequence ID" value="CAG2193977.1"/>
    <property type="molecule type" value="Genomic_DNA"/>
</dbReference>
<accession>A0A8S3QHJ8</accession>
<feature type="transmembrane region" description="Helical" evidence="10">
    <location>
        <begin position="120"/>
        <end position="138"/>
    </location>
</feature>
<dbReference type="GO" id="GO:0004983">
    <property type="term" value="F:neuropeptide Y receptor activity"/>
    <property type="evidence" value="ECO:0007669"/>
    <property type="project" value="InterPro"/>
</dbReference>
<keyword evidence="13" id="KW-1185">Reference proteome</keyword>
<feature type="transmembrane region" description="Helical" evidence="10">
    <location>
        <begin position="270"/>
        <end position="293"/>
    </location>
</feature>
<evidence type="ECO:0000256" key="1">
    <source>
        <dbReference type="ARBA" id="ARBA00004141"/>
    </source>
</evidence>
<comment type="caution">
    <text evidence="12">The sequence shown here is derived from an EMBL/GenBank/DDBJ whole genome shotgun (WGS) entry which is preliminary data.</text>
</comment>
<comment type="subcellular location">
    <subcellularLocation>
        <location evidence="1">Membrane</location>
        <topology evidence="1">Multi-pass membrane protein</topology>
    </subcellularLocation>
</comment>
<keyword evidence="3 9" id="KW-0812">Transmembrane</keyword>
<dbReference type="SUPFAM" id="SSF81321">
    <property type="entry name" value="Family A G protein-coupled receptor-like"/>
    <property type="match status" value="1"/>
</dbReference>
<evidence type="ECO:0000256" key="7">
    <source>
        <dbReference type="ARBA" id="ARBA00023170"/>
    </source>
</evidence>
<dbReference type="PROSITE" id="PS00237">
    <property type="entry name" value="G_PROTEIN_RECEP_F1_1"/>
    <property type="match status" value="1"/>
</dbReference>
<dbReference type="Gene3D" id="1.20.1070.10">
    <property type="entry name" value="Rhodopsin 7-helix transmembrane proteins"/>
    <property type="match status" value="1"/>
</dbReference>
<dbReference type="Proteomes" id="UP000683360">
    <property type="component" value="Unassembled WGS sequence"/>
</dbReference>
<dbReference type="AlphaFoldDB" id="A0A8S3QHJ8"/>
<evidence type="ECO:0000256" key="3">
    <source>
        <dbReference type="ARBA" id="ARBA00022692"/>
    </source>
</evidence>
<keyword evidence="7 9" id="KW-0675">Receptor</keyword>
<feature type="domain" description="G-protein coupled receptors family 1 profile" evidence="11">
    <location>
        <begin position="59"/>
        <end position="330"/>
    </location>
</feature>
<reference evidence="12" key="1">
    <citation type="submission" date="2021-03" db="EMBL/GenBank/DDBJ databases">
        <authorList>
            <person name="Bekaert M."/>
        </authorList>
    </citation>
    <scope>NUCLEOTIDE SEQUENCE</scope>
</reference>
<dbReference type="Pfam" id="PF00001">
    <property type="entry name" value="7tm_1"/>
    <property type="match status" value="1"/>
</dbReference>
<feature type="transmembrane region" description="Helical" evidence="10">
    <location>
        <begin position="313"/>
        <end position="333"/>
    </location>
</feature>
<feature type="transmembrane region" description="Helical" evidence="10">
    <location>
        <begin position="159"/>
        <end position="178"/>
    </location>
</feature>
<dbReference type="PANTHER" id="PTHR45695:SF28">
    <property type="entry name" value="G-PROTEIN COUPLED RECEPTORS FAMILY 1 PROFILE DOMAIN-CONTAINING PROTEIN"/>
    <property type="match status" value="1"/>
</dbReference>
<dbReference type="OrthoDB" id="5975505at2759"/>
<keyword evidence="8 9" id="KW-0807">Transducer</keyword>
<sequence length="379" mass="43339">MEVIVYNSSEVNGTYNVTDQGGQDYSDYPYVGELKQVPEWEVILKSLLFAVIIYFSLVGNFLIIVVVLRNRSMRTTTNYYIVNLAVADLLVTVCCMWVSLVDDVSEGWVLGAFFCKINTFTQVLSVVASVLSLTLIAYDRFFGIVFALKAHMTDRRARTSLILIWLSSALIACPTLIYRQLKVRVWKDHTERWCDDDWPVSIGSDNNITTHSIPSRTAYYATVSVVLYFIPMIVMTLAYSRIIMKLWMSAIPVEKMDKRVEAQARARKKVIVMLVAILVVFAVCWLPFQIILLYSELRSNREALGDWYYDLTFAARLMAYSNSALNPLIYTGFNENFRRGIQRVWHCVSCKEKTNIYNNGYSYGHSYGSHDAATMPTSL</sequence>
<dbReference type="PROSITE" id="PS50262">
    <property type="entry name" value="G_PROTEIN_RECEP_F1_2"/>
    <property type="match status" value="1"/>
</dbReference>
<proteinExistence type="inferred from homology"/>
<dbReference type="FunFam" id="1.20.1070.10:FF:000291">
    <property type="entry name" value="Predicted protein"/>
    <property type="match status" value="1"/>
</dbReference>
<evidence type="ECO:0000256" key="4">
    <source>
        <dbReference type="ARBA" id="ARBA00022989"/>
    </source>
</evidence>
<name>A0A8S3QHJ8_MYTED</name>
<dbReference type="InterPro" id="IPR000276">
    <property type="entry name" value="GPCR_Rhodpsn"/>
</dbReference>
<feature type="transmembrane region" description="Helical" evidence="10">
    <location>
        <begin position="80"/>
        <end position="100"/>
    </location>
</feature>
<gene>
    <name evidence="12" type="ORF">MEDL_8923</name>
</gene>
<organism evidence="12 13">
    <name type="scientific">Mytilus edulis</name>
    <name type="common">Blue mussel</name>
    <dbReference type="NCBI Taxonomy" id="6550"/>
    <lineage>
        <taxon>Eukaryota</taxon>
        <taxon>Metazoa</taxon>
        <taxon>Spiralia</taxon>
        <taxon>Lophotrochozoa</taxon>
        <taxon>Mollusca</taxon>
        <taxon>Bivalvia</taxon>
        <taxon>Autobranchia</taxon>
        <taxon>Pteriomorphia</taxon>
        <taxon>Mytilida</taxon>
        <taxon>Mytiloidea</taxon>
        <taxon>Mytilidae</taxon>
        <taxon>Mytilinae</taxon>
        <taxon>Mytilus</taxon>
    </lineage>
</organism>
<dbReference type="GO" id="GO:0005886">
    <property type="term" value="C:plasma membrane"/>
    <property type="evidence" value="ECO:0007669"/>
    <property type="project" value="TreeGrafter"/>
</dbReference>
<evidence type="ECO:0000313" key="13">
    <source>
        <dbReference type="Proteomes" id="UP000683360"/>
    </source>
</evidence>
<keyword evidence="4 10" id="KW-1133">Transmembrane helix</keyword>
<feature type="transmembrane region" description="Helical" evidence="10">
    <location>
        <begin position="218"/>
        <end position="239"/>
    </location>
</feature>
<evidence type="ECO:0000256" key="10">
    <source>
        <dbReference type="SAM" id="Phobius"/>
    </source>
</evidence>
<evidence type="ECO:0000256" key="6">
    <source>
        <dbReference type="ARBA" id="ARBA00023136"/>
    </source>
</evidence>
<evidence type="ECO:0000256" key="2">
    <source>
        <dbReference type="ARBA" id="ARBA00010663"/>
    </source>
</evidence>
<dbReference type="InterPro" id="IPR017452">
    <property type="entry name" value="GPCR_Rhodpsn_7TM"/>
</dbReference>
<evidence type="ECO:0000313" key="12">
    <source>
        <dbReference type="EMBL" id="CAG2193977.1"/>
    </source>
</evidence>
<dbReference type="PRINTS" id="PR01012">
    <property type="entry name" value="NRPEPTIDEYR"/>
</dbReference>
<keyword evidence="5 9" id="KW-0297">G-protein coupled receptor</keyword>
<dbReference type="CDD" id="cd14993">
    <property type="entry name" value="7tmA_CCKR-like"/>
    <property type="match status" value="1"/>
</dbReference>
<protein>
    <submittedName>
        <fullName evidence="12">NPFFR2</fullName>
    </submittedName>
</protein>
<evidence type="ECO:0000256" key="9">
    <source>
        <dbReference type="RuleBase" id="RU000688"/>
    </source>
</evidence>
<dbReference type="InterPro" id="IPR000611">
    <property type="entry name" value="NPY_rcpt"/>
</dbReference>
<dbReference type="PRINTS" id="PR00237">
    <property type="entry name" value="GPCRRHODOPSN"/>
</dbReference>